<dbReference type="EMBL" id="UYIO01000001">
    <property type="protein sequence ID" value="VDG75799.1"/>
    <property type="molecule type" value="Genomic_DNA"/>
</dbReference>
<sequence length="32" mass="3504">MASIKNIKATLNDPQYEQMFNKAIATTIGPHG</sequence>
<name>A0A7Z9C7V9_9ACTO</name>
<accession>A0A7Z9C7V9</accession>
<evidence type="ECO:0000313" key="2">
    <source>
        <dbReference type="Proteomes" id="UP000269974"/>
    </source>
</evidence>
<organism evidence="1 2">
    <name type="scientific">Actinobaculum suis</name>
    <dbReference type="NCBI Taxonomy" id="1657"/>
    <lineage>
        <taxon>Bacteria</taxon>
        <taxon>Bacillati</taxon>
        <taxon>Actinomycetota</taxon>
        <taxon>Actinomycetes</taxon>
        <taxon>Actinomycetales</taxon>
        <taxon>Actinomycetaceae</taxon>
        <taxon>Actinobaculum</taxon>
    </lineage>
</organism>
<evidence type="ECO:0000313" key="1">
    <source>
        <dbReference type="EMBL" id="VDG75799.1"/>
    </source>
</evidence>
<reference evidence="1 2" key="1">
    <citation type="submission" date="2018-11" db="EMBL/GenBank/DDBJ databases">
        <authorList>
            <consortium name="Pathogen Informatics"/>
        </authorList>
    </citation>
    <scope>NUCLEOTIDE SEQUENCE [LARGE SCALE GENOMIC DNA]</scope>
    <source>
        <strain evidence="1 2">NCTC10327</strain>
    </source>
</reference>
<protein>
    <submittedName>
        <fullName evidence="1">Uncharacterized protein</fullName>
    </submittedName>
</protein>
<proteinExistence type="predicted"/>
<gene>
    <name evidence="1" type="ORF">NCTC10327_00484</name>
</gene>
<comment type="caution">
    <text evidence="1">The sequence shown here is derived from an EMBL/GenBank/DDBJ whole genome shotgun (WGS) entry which is preliminary data.</text>
</comment>
<dbReference type="AlphaFoldDB" id="A0A7Z9C7V9"/>
<dbReference type="Proteomes" id="UP000269974">
    <property type="component" value="Unassembled WGS sequence"/>
</dbReference>